<dbReference type="Gene3D" id="1.10.510.10">
    <property type="entry name" value="Transferase(Phosphotransferase) domain 1"/>
    <property type="match status" value="1"/>
</dbReference>
<evidence type="ECO:0000256" key="9">
    <source>
        <dbReference type="ARBA" id="ARBA00051693"/>
    </source>
</evidence>
<feature type="binding site" evidence="10">
    <location>
        <position position="84"/>
    </location>
    <ligand>
        <name>ATP</name>
        <dbReference type="ChEBI" id="CHEBI:30616"/>
    </ligand>
</feature>
<gene>
    <name evidence="13" type="primary">MKK3</name>
    <name evidence="13" type="ORF">SPIL2461_LOCUS18482</name>
</gene>
<evidence type="ECO:0000313" key="14">
    <source>
        <dbReference type="Proteomes" id="UP000649617"/>
    </source>
</evidence>
<dbReference type="InterPro" id="IPR000719">
    <property type="entry name" value="Prot_kinase_dom"/>
</dbReference>
<dbReference type="OrthoDB" id="10252354at2759"/>
<comment type="catalytic activity">
    <reaction evidence="7">
        <text>L-seryl-[protein] + ATP = O-phospho-L-seryl-[protein] + ADP + H(+)</text>
        <dbReference type="Rhea" id="RHEA:17989"/>
        <dbReference type="Rhea" id="RHEA-COMP:9863"/>
        <dbReference type="Rhea" id="RHEA-COMP:11604"/>
        <dbReference type="ChEBI" id="CHEBI:15378"/>
        <dbReference type="ChEBI" id="CHEBI:29999"/>
        <dbReference type="ChEBI" id="CHEBI:30616"/>
        <dbReference type="ChEBI" id="CHEBI:83421"/>
        <dbReference type="ChEBI" id="CHEBI:456216"/>
        <dbReference type="EC" id="2.7.12.2"/>
    </reaction>
</comment>
<dbReference type="SUPFAM" id="SSF56112">
    <property type="entry name" value="Protein kinase-like (PK-like)"/>
    <property type="match status" value="1"/>
</dbReference>
<comment type="similarity">
    <text evidence="5">Belongs to the protein kinase superfamily. STE Ser/Thr protein kinase family. MAP kinase kinase subfamily.</text>
</comment>
<keyword evidence="1" id="KW-0808">Transferase</keyword>
<dbReference type="SMART" id="SM00220">
    <property type="entry name" value="S_TKc"/>
    <property type="match status" value="1"/>
</dbReference>
<evidence type="ECO:0000256" key="1">
    <source>
        <dbReference type="ARBA" id="ARBA00022679"/>
    </source>
</evidence>
<keyword evidence="2 10" id="KW-0547">Nucleotide-binding</keyword>
<proteinExistence type="inferred from homology"/>
<comment type="caution">
    <text evidence="13">The sequence shown here is derived from an EMBL/GenBank/DDBJ whole genome shotgun (WGS) entry which is preliminary data.</text>
</comment>
<evidence type="ECO:0000256" key="7">
    <source>
        <dbReference type="ARBA" id="ARBA00049014"/>
    </source>
</evidence>
<keyword evidence="14" id="KW-1185">Reference proteome</keyword>
<dbReference type="EMBL" id="CAJNIZ010043842">
    <property type="protein sequence ID" value="CAE7670596.1"/>
    <property type="molecule type" value="Genomic_DNA"/>
</dbReference>
<evidence type="ECO:0000256" key="5">
    <source>
        <dbReference type="ARBA" id="ARBA00038035"/>
    </source>
</evidence>
<evidence type="ECO:0000256" key="8">
    <source>
        <dbReference type="ARBA" id="ARBA00049299"/>
    </source>
</evidence>
<dbReference type="PROSITE" id="PS50011">
    <property type="entry name" value="PROTEIN_KINASE_DOM"/>
    <property type="match status" value="1"/>
</dbReference>
<keyword evidence="3" id="KW-0418">Kinase</keyword>
<evidence type="ECO:0000256" key="10">
    <source>
        <dbReference type="PROSITE-ProRule" id="PRU10141"/>
    </source>
</evidence>
<comment type="catalytic activity">
    <reaction evidence="8">
        <text>L-threonyl-[protein] + ATP = O-phospho-L-threonyl-[protein] + ADP + H(+)</text>
        <dbReference type="Rhea" id="RHEA:46608"/>
        <dbReference type="Rhea" id="RHEA-COMP:11060"/>
        <dbReference type="Rhea" id="RHEA-COMP:11605"/>
        <dbReference type="ChEBI" id="CHEBI:15378"/>
        <dbReference type="ChEBI" id="CHEBI:30013"/>
        <dbReference type="ChEBI" id="CHEBI:30616"/>
        <dbReference type="ChEBI" id="CHEBI:61977"/>
        <dbReference type="ChEBI" id="CHEBI:456216"/>
        <dbReference type="EC" id="2.7.12.2"/>
    </reaction>
</comment>
<dbReference type="Proteomes" id="UP000649617">
    <property type="component" value="Unassembled WGS sequence"/>
</dbReference>
<name>A0A812WEM9_SYMPI</name>
<organism evidence="13 14">
    <name type="scientific">Symbiodinium pilosum</name>
    <name type="common">Dinoflagellate</name>
    <dbReference type="NCBI Taxonomy" id="2952"/>
    <lineage>
        <taxon>Eukaryota</taxon>
        <taxon>Sar</taxon>
        <taxon>Alveolata</taxon>
        <taxon>Dinophyceae</taxon>
        <taxon>Suessiales</taxon>
        <taxon>Symbiodiniaceae</taxon>
        <taxon>Symbiodinium</taxon>
    </lineage>
</organism>
<dbReference type="AlphaFoldDB" id="A0A812WEM9"/>
<dbReference type="Gene3D" id="3.30.200.20">
    <property type="entry name" value="Phosphorylase Kinase, domain 1"/>
    <property type="match status" value="1"/>
</dbReference>
<dbReference type="PANTHER" id="PTHR48013:SF9">
    <property type="entry name" value="DUAL SPECIFICITY MITOGEN-ACTIVATED PROTEIN KINASE KINASE 5"/>
    <property type="match status" value="1"/>
</dbReference>
<dbReference type="GO" id="GO:0004674">
    <property type="term" value="F:protein serine/threonine kinase activity"/>
    <property type="evidence" value="ECO:0007669"/>
    <property type="project" value="UniProtKB-KW"/>
</dbReference>
<dbReference type="Pfam" id="PF00069">
    <property type="entry name" value="Pkinase"/>
    <property type="match status" value="1"/>
</dbReference>
<keyword evidence="11" id="KW-0723">Serine/threonine-protein kinase</keyword>
<evidence type="ECO:0000256" key="4">
    <source>
        <dbReference type="ARBA" id="ARBA00022840"/>
    </source>
</evidence>
<evidence type="ECO:0000256" key="3">
    <source>
        <dbReference type="ARBA" id="ARBA00022777"/>
    </source>
</evidence>
<protein>
    <recommendedName>
        <fullName evidence="6">mitogen-activated protein kinase kinase</fullName>
        <ecNumber evidence="6">2.7.12.2</ecNumber>
    </recommendedName>
</protein>
<evidence type="ECO:0000259" key="12">
    <source>
        <dbReference type="PROSITE" id="PS50011"/>
    </source>
</evidence>
<evidence type="ECO:0000313" key="13">
    <source>
        <dbReference type="EMBL" id="CAE7670596.1"/>
    </source>
</evidence>
<dbReference type="PROSITE" id="PS00108">
    <property type="entry name" value="PROTEIN_KINASE_ST"/>
    <property type="match status" value="1"/>
</dbReference>
<keyword evidence="4 10" id="KW-0067">ATP-binding</keyword>
<evidence type="ECO:0000256" key="11">
    <source>
        <dbReference type="RuleBase" id="RU000304"/>
    </source>
</evidence>
<comment type="catalytic activity">
    <reaction evidence="9">
        <text>L-tyrosyl-[protein] + ATP = O-phospho-L-tyrosyl-[protein] + ADP + H(+)</text>
        <dbReference type="Rhea" id="RHEA:10596"/>
        <dbReference type="Rhea" id="RHEA-COMP:10136"/>
        <dbReference type="Rhea" id="RHEA-COMP:20101"/>
        <dbReference type="ChEBI" id="CHEBI:15378"/>
        <dbReference type="ChEBI" id="CHEBI:30616"/>
        <dbReference type="ChEBI" id="CHEBI:46858"/>
        <dbReference type="ChEBI" id="CHEBI:61978"/>
        <dbReference type="ChEBI" id="CHEBI:456216"/>
        <dbReference type="EC" id="2.7.12.2"/>
    </reaction>
</comment>
<evidence type="ECO:0000256" key="6">
    <source>
        <dbReference type="ARBA" id="ARBA00038999"/>
    </source>
</evidence>
<dbReference type="PROSITE" id="PS00107">
    <property type="entry name" value="PROTEIN_KINASE_ATP"/>
    <property type="match status" value="1"/>
</dbReference>
<sequence>MDFGGGLQLQLDSDGQDANQLESWAVQQDGSLRHGPTNIVIGEGGLRDGVGEIEVDQTNLLGRGAGGVVCRAVHTPTGMPLAVKVVRVEDKAKRDQLINEIHTLFRITKSHFLIELYDAYVHKESGCVHVALEYMDYGSLADVKRRVTEVPENLLALILMQILEGLKILHLNNVVHRDVKLGNILVNSRGSVKVTDFGISKNLGDSFTVCDTFVGTATHMSPERVNGKDYSFAADIWSLGLCVYELASGVYPYGSVASFPALFDNLINRPEPRLKEGRFSRELCRFVEVQLCKEPEERWSAIELQASDFILFNLPKVSEAALIRWLDRHRFQPLKKMSRFICLAACASTGPQHKHSNDFSARLAAIMASEDDTRC</sequence>
<dbReference type="GO" id="GO:0004708">
    <property type="term" value="F:MAP kinase kinase activity"/>
    <property type="evidence" value="ECO:0007669"/>
    <property type="project" value="UniProtKB-EC"/>
</dbReference>
<dbReference type="PANTHER" id="PTHR48013">
    <property type="entry name" value="DUAL SPECIFICITY MITOGEN-ACTIVATED PROTEIN KINASE KINASE 5-RELATED"/>
    <property type="match status" value="1"/>
</dbReference>
<dbReference type="InterPro" id="IPR011009">
    <property type="entry name" value="Kinase-like_dom_sf"/>
</dbReference>
<evidence type="ECO:0000256" key="2">
    <source>
        <dbReference type="ARBA" id="ARBA00022741"/>
    </source>
</evidence>
<dbReference type="GO" id="GO:0005524">
    <property type="term" value="F:ATP binding"/>
    <property type="evidence" value="ECO:0007669"/>
    <property type="project" value="UniProtKB-UniRule"/>
</dbReference>
<dbReference type="InterPro" id="IPR017441">
    <property type="entry name" value="Protein_kinase_ATP_BS"/>
</dbReference>
<dbReference type="InterPro" id="IPR008271">
    <property type="entry name" value="Ser/Thr_kinase_AS"/>
</dbReference>
<dbReference type="EC" id="2.7.12.2" evidence="6"/>
<feature type="domain" description="Protein kinase" evidence="12">
    <location>
        <begin position="55"/>
        <end position="310"/>
    </location>
</feature>
<accession>A0A812WEM9</accession>
<reference evidence="13" key="1">
    <citation type="submission" date="2021-02" db="EMBL/GenBank/DDBJ databases">
        <authorList>
            <person name="Dougan E. K."/>
            <person name="Rhodes N."/>
            <person name="Thang M."/>
            <person name="Chan C."/>
        </authorList>
    </citation>
    <scope>NUCLEOTIDE SEQUENCE</scope>
</reference>